<keyword evidence="4 7" id="KW-0812">Transmembrane</keyword>
<dbReference type="InterPro" id="IPR012910">
    <property type="entry name" value="Plug_dom"/>
</dbReference>
<proteinExistence type="inferred from homology"/>
<keyword evidence="9" id="KW-0675">Receptor</keyword>
<evidence type="ECO:0000256" key="1">
    <source>
        <dbReference type="ARBA" id="ARBA00004571"/>
    </source>
</evidence>
<dbReference type="Gene3D" id="2.40.170.20">
    <property type="entry name" value="TonB-dependent receptor, beta-barrel domain"/>
    <property type="match status" value="1"/>
</dbReference>
<dbReference type="InterPro" id="IPR023997">
    <property type="entry name" value="TonB-dep_OMP_SusC/RagA_CS"/>
</dbReference>
<keyword evidence="10" id="KW-1185">Reference proteome</keyword>
<dbReference type="Gene3D" id="2.170.130.10">
    <property type="entry name" value="TonB-dependent receptor, plug domain"/>
    <property type="match status" value="1"/>
</dbReference>
<evidence type="ECO:0000256" key="7">
    <source>
        <dbReference type="PROSITE-ProRule" id="PRU01360"/>
    </source>
</evidence>
<comment type="caution">
    <text evidence="9">The sequence shown here is derived from an EMBL/GenBank/DDBJ whole genome shotgun (WGS) entry which is preliminary data.</text>
</comment>
<dbReference type="NCBIfam" id="TIGR04056">
    <property type="entry name" value="OMP_RagA_SusC"/>
    <property type="match status" value="1"/>
</dbReference>
<evidence type="ECO:0000313" key="9">
    <source>
        <dbReference type="EMBL" id="GAA4134165.1"/>
    </source>
</evidence>
<gene>
    <name evidence="9" type="ORF">GCM10022216_06880</name>
</gene>
<evidence type="ECO:0000256" key="2">
    <source>
        <dbReference type="ARBA" id="ARBA00022448"/>
    </source>
</evidence>
<dbReference type="InterPro" id="IPR036942">
    <property type="entry name" value="Beta-barrel_TonB_sf"/>
</dbReference>
<dbReference type="InterPro" id="IPR023996">
    <property type="entry name" value="TonB-dep_OMP_SusC/RagA"/>
</dbReference>
<evidence type="ECO:0000256" key="6">
    <source>
        <dbReference type="ARBA" id="ARBA00023237"/>
    </source>
</evidence>
<dbReference type="SUPFAM" id="SSF56935">
    <property type="entry name" value="Porins"/>
    <property type="match status" value="1"/>
</dbReference>
<dbReference type="InterPro" id="IPR039426">
    <property type="entry name" value="TonB-dep_rcpt-like"/>
</dbReference>
<dbReference type="Pfam" id="PF07715">
    <property type="entry name" value="Plug"/>
    <property type="match status" value="1"/>
</dbReference>
<dbReference type="Pfam" id="PF13715">
    <property type="entry name" value="CarbopepD_reg_2"/>
    <property type="match status" value="1"/>
</dbReference>
<dbReference type="Gene3D" id="2.60.40.1120">
    <property type="entry name" value="Carboxypeptidase-like, regulatory domain"/>
    <property type="match status" value="1"/>
</dbReference>
<sequence length="985" mass="108449">MKERLLSLVLLYALFIGAAYSQSRQVSGKVTSQSDGNPISSVSISIQGSNVATQSDANGMYSIQASTGSTLVFRSMGYVEKQVKVGSSSSLNVQMVPEVGAIDEVVVVGYGSARQLGSVVGSVVKVNRDNISGKPSANAMESLQGKVPGLQVFTSSGEPSATPSIRLDGVGSLGASSTPLIVLDGIPVDAGSLVSMNPEDFESITVLRDASATSIYGSRAANGVVYFTTRKGKAGERASITARTQYGWNDLASRKAFDQLMNSDELLGMWVDVGFVDQEEADEIKADFPEDFRWDTYYYRKNSPVKQYDINVSGGSDRLQYYVSGGLFDQTGMMYRSDFKRVNLRSNITGRLNKWVNFGLNLAGGYDQRQTNGWGSNSLNGGLAMLALPWYKPYDADGNEIYDQSTIPGLGAYSPRYLQDMNPSVGRNQQFNPNIFLEAKPIAGLTLRTQGGLDYFNYRTSSRRMPSFLGFPGQGNGSEGYQQGISRTITNTIEYNWDINDQHNLIVLGGHEYSDYEYETLSAGVQGLTDDRLILLSAGTTGQTVGQTKTAYAFNSFFGRGSYAFAKKYFADVTVRQDESSRFGKNQRKATFWSFGGKWEMKNEDFLRDVSWLNALSLRSSIGTQGNASIGDYEALATVGTTVYDQKTGWGVAAPGNPNLTWENQQKFSVGFAAQLLDRVNLDFEYFNRNTTSQLIDVPYPYTSGFGSVLTNVGRVLNTGFNLGLSATVLRGKDFAFTPYVNLGFVNQEVKELFQGKDYWIIPNTGVSWAVGSPVEFFYPIQAGVNPDNGLMQWYVPGDNIAHANKDPENVTSSFNPSLLQQSTGIKLYPPFNGGFGFTSAYKGFYFNVDFTFSKGKYLINNDRYFFANPYGFIGYNQNREVLDYWKEPGDVTKYPKFGQTNQFDSGLIEDASFLRLKGVSVGYNLPKSVLGHQNFFTNARIFYVGRNLMTFTKYLGPDPEIDANLTLGANPNSKQSMIGIELQF</sequence>
<keyword evidence="3 7" id="KW-1134">Transmembrane beta strand</keyword>
<dbReference type="InterPro" id="IPR008969">
    <property type="entry name" value="CarboxyPept-like_regulatory"/>
</dbReference>
<dbReference type="EMBL" id="BAAAZI010000004">
    <property type="protein sequence ID" value="GAA4134165.1"/>
    <property type="molecule type" value="Genomic_DNA"/>
</dbReference>
<accession>A0ABP7YD19</accession>
<keyword evidence="6 7" id="KW-0998">Cell outer membrane</keyword>
<dbReference type="PROSITE" id="PS52016">
    <property type="entry name" value="TONB_DEPENDENT_REC_3"/>
    <property type="match status" value="1"/>
</dbReference>
<dbReference type="SUPFAM" id="SSF49464">
    <property type="entry name" value="Carboxypeptidase regulatory domain-like"/>
    <property type="match status" value="1"/>
</dbReference>
<keyword evidence="2 7" id="KW-0813">Transport</keyword>
<comment type="subcellular location">
    <subcellularLocation>
        <location evidence="1 7">Cell outer membrane</location>
        <topology evidence="1 7">Multi-pass membrane protein</topology>
    </subcellularLocation>
</comment>
<dbReference type="RefSeq" id="WP_344673284.1">
    <property type="nucleotide sequence ID" value="NZ_BAAAZI010000004.1"/>
</dbReference>
<evidence type="ECO:0000256" key="5">
    <source>
        <dbReference type="ARBA" id="ARBA00023136"/>
    </source>
</evidence>
<reference evidence="10" key="1">
    <citation type="journal article" date="2019" name="Int. J. Syst. Evol. Microbiol.">
        <title>The Global Catalogue of Microorganisms (GCM) 10K type strain sequencing project: providing services to taxonomists for standard genome sequencing and annotation.</title>
        <authorList>
            <consortium name="The Broad Institute Genomics Platform"/>
            <consortium name="The Broad Institute Genome Sequencing Center for Infectious Disease"/>
            <person name="Wu L."/>
            <person name="Ma J."/>
        </authorList>
    </citation>
    <scope>NUCLEOTIDE SEQUENCE [LARGE SCALE GENOMIC DNA]</scope>
    <source>
        <strain evidence="10">JCM 16704</strain>
    </source>
</reference>
<organism evidence="9 10">
    <name type="scientific">Sphingobacterium kyonggiense</name>
    <dbReference type="NCBI Taxonomy" id="714075"/>
    <lineage>
        <taxon>Bacteria</taxon>
        <taxon>Pseudomonadati</taxon>
        <taxon>Bacteroidota</taxon>
        <taxon>Sphingobacteriia</taxon>
        <taxon>Sphingobacteriales</taxon>
        <taxon>Sphingobacteriaceae</taxon>
        <taxon>Sphingobacterium</taxon>
    </lineage>
</organism>
<comment type="similarity">
    <text evidence="7">Belongs to the TonB-dependent receptor family.</text>
</comment>
<evidence type="ECO:0000256" key="4">
    <source>
        <dbReference type="ARBA" id="ARBA00022692"/>
    </source>
</evidence>
<feature type="domain" description="TonB-dependent receptor plug" evidence="8">
    <location>
        <begin position="119"/>
        <end position="224"/>
    </location>
</feature>
<dbReference type="InterPro" id="IPR037066">
    <property type="entry name" value="Plug_dom_sf"/>
</dbReference>
<dbReference type="Proteomes" id="UP001500101">
    <property type="component" value="Unassembled WGS sequence"/>
</dbReference>
<dbReference type="NCBIfam" id="TIGR04057">
    <property type="entry name" value="SusC_RagA_signa"/>
    <property type="match status" value="1"/>
</dbReference>
<protein>
    <submittedName>
        <fullName evidence="9">TonB-dependent receptor</fullName>
    </submittedName>
</protein>
<keyword evidence="5 7" id="KW-0472">Membrane</keyword>
<evidence type="ECO:0000256" key="3">
    <source>
        <dbReference type="ARBA" id="ARBA00022452"/>
    </source>
</evidence>
<name>A0ABP7YD19_9SPHI</name>
<evidence type="ECO:0000259" key="8">
    <source>
        <dbReference type="Pfam" id="PF07715"/>
    </source>
</evidence>
<evidence type="ECO:0000313" key="10">
    <source>
        <dbReference type="Proteomes" id="UP001500101"/>
    </source>
</evidence>